<dbReference type="AlphaFoldDB" id="A0A1M5YRV0"/>
<accession>A0A1M5YRV0</accession>
<evidence type="ECO:0000313" key="1">
    <source>
        <dbReference type="EMBL" id="SHI14701.1"/>
    </source>
</evidence>
<protein>
    <recommendedName>
        <fullName evidence="3">Macrocin-O-methyltransferase (TylF)</fullName>
    </recommendedName>
</protein>
<gene>
    <name evidence="1" type="ORF">SAMN02745124_04372</name>
</gene>
<name>A0A1M5YRV0_9BACT</name>
<sequence>MGHLLWQSLKFFPLLLPNAIICRHISFLTGRKYDFFKSAWTACLHHPQHLRLPRFGYSEIDAMVSLAKKRFQGKDATFYIISDLKLAEIGFDFTTLPAFWISSLEEIVLTHKPLVFFCIYDSDEKLAEILRVILKMKNCFFYTPKSYLPTARFFHRDDAAKKVLLENLPLKNELDTFDLIDYENILRAIKSTCELEGAYVEIGVYKGASAHLALRYMKEIQLNRKAYFLDLFEGFSYETAETSPDAFWLGQFSSTSYNLVHSRLKEFENMKLVKCNIITDPIPEEIQSIAICNQ</sequence>
<evidence type="ECO:0008006" key="3">
    <source>
        <dbReference type="Google" id="ProtNLM"/>
    </source>
</evidence>
<dbReference type="InterPro" id="IPR029063">
    <property type="entry name" value="SAM-dependent_MTases_sf"/>
</dbReference>
<organism evidence="1 2">
    <name type="scientific">Desulfofustis glycolicus DSM 9705</name>
    <dbReference type="NCBI Taxonomy" id="1121409"/>
    <lineage>
        <taxon>Bacteria</taxon>
        <taxon>Pseudomonadati</taxon>
        <taxon>Thermodesulfobacteriota</taxon>
        <taxon>Desulfobulbia</taxon>
        <taxon>Desulfobulbales</taxon>
        <taxon>Desulfocapsaceae</taxon>
        <taxon>Desulfofustis</taxon>
    </lineage>
</organism>
<proteinExistence type="predicted"/>
<dbReference type="Gene3D" id="3.40.50.150">
    <property type="entry name" value="Vaccinia Virus protein VP39"/>
    <property type="match status" value="1"/>
</dbReference>
<reference evidence="1 2" key="1">
    <citation type="submission" date="2016-11" db="EMBL/GenBank/DDBJ databases">
        <authorList>
            <person name="Jaros S."/>
            <person name="Januszkiewicz K."/>
            <person name="Wedrychowicz H."/>
        </authorList>
    </citation>
    <scope>NUCLEOTIDE SEQUENCE [LARGE SCALE GENOMIC DNA]</scope>
    <source>
        <strain evidence="1 2">DSM 9705</strain>
    </source>
</reference>
<dbReference type="EMBL" id="FQXS01000053">
    <property type="protein sequence ID" value="SHI14701.1"/>
    <property type="molecule type" value="Genomic_DNA"/>
</dbReference>
<dbReference type="STRING" id="1121409.SAMN02745124_04372"/>
<keyword evidence="2" id="KW-1185">Reference proteome</keyword>
<evidence type="ECO:0000313" key="2">
    <source>
        <dbReference type="Proteomes" id="UP000184139"/>
    </source>
</evidence>
<dbReference type="Proteomes" id="UP000184139">
    <property type="component" value="Unassembled WGS sequence"/>
</dbReference>